<keyword evidence="2" id="KW-1185">Reference proteome</keyword>
<accession>A0ABN7UNK9</accession>
<proteinExistence type="predicted"/>
<sequence length="47" mass="5488">MENDDNAIVEYSFYVDSNEEFQMYLAKNNIESSSNTTIQHLKNLIIT</sequence>
<dbReference type="EMBL" id="CAJVQB010004127">
    <property type="protein sequence ID" value="CAG8627684.1"/>
    <property type="molecule type" value="Genomic_DNA"/>
</dbReference>
<feature type="non-terminal residue" evidence="1">
    <location>
        <position position="47"/>
    </location>
</feature>
<evidence type="ECO:0000313" key="1">
    <source>
        <dbReference type="EMBL" id="CAG8627684.1"/>
    </source>
</evidence>
<organism evidence="1 2">
    <name type="scientific">Gigaspora margarita</name>
    <dbReference type="NCBI Taxonomy" id="4874"/>
    <lineage>
        <taxon>Eukaryota</taxon>
        <taxon>Fungi</taxon>
        <taxon>Fungi incertae sedis</taxon>
        <taxon>Mucoromycota</taxon>
        <taxon>Glomeromycotina</taxon>
        <taxon>Glomeromycetes</taxon>
        <taxon>Diversisporales</taxon>
        <taxon>Gigasporaceae</taxon>
        <taxon>Gigaspora</taxon>
    </lineage>
</organism>
<comment type="caution">
    <text evidence="1">The sequence shown here is derived from an EMBL/GenBank/DDBJ whole genome shotgun (WGS) entry which is preliminary data.</text>
</comment>
<gene>
    <name evidence="1" type="ORF">GMARGA_LOCUS8164</name>
</gene>
<dbReference type="Proteomes" id="UP000789901">
    <property type="component" value="Unassembled WGS sequence"/>
</dbReference>
<protein>
    <submittedName>
        <fullName evidence="1">27328_t:CDS:1</fullName>
    </submittedName>
</protein>
<reference evidence="1 2" key="1">
    <citation type="submission" date="2021-06" db="EMBL/GenBank/DDBJ databases">
        <authorList>
            <person name="Kallberg Y."/>
            <person name="Tangrot J."/>
            <person name="Rosling A."/>
        </authorList>
    </citation>
    <scope>NUCLEOTIDE SEQUENCE [LARGE SCALE GENOMIC DNA]</scope>
    <source>
        <strain evidence="1 2">120-4 pot B 10/14</strain>
    </source>
</reference>
<evidence type="ECO:0000313" key="2">
    <source>
        <dbReference type="Proteomes" id="UP000789901"/>
    </source>
</evidence>
<name>A0ABN7UNK9_GIGMA</name>